<evidence type="ECO:0000256" key="1">
    <source>
        <dbReference type="SAM" id="Phobius"/>
    </source>
</evidence>
<organism evidence="3 4">
    <name type="scientific">Haloplanus salinus</name>
    <dbReference type="NCBI Taxonomy" id="1126245"/>
    <lineage>
        <taxon>Archaea</taxon>
        <taxon>Methanobacteriati</taxon>
        <taxon>Methanobacteriota</taxon>
        <taxon>Stenosarchaea group</taxon>
        <taxon>Halobacteria</taxon>
        <taxon>Halobacteriales</taxon>
        <taxon>Haloferacaceae</taxon>
        <taxon>Haloplanus</taxon>
    </lineage>
</organism>
<dbReference type="RefSeq" id="WP_114448634.1">
    <property type="nucleotide sequence ID" value="NZ_QPHM01000001.1"/>
</dbReference>
<comment type="caution">
    <text evidence="3">The sequence shown here is derived from an EMBL/GenBank/DDBJ whole genome shotgun (WGS) entry which is preliminary data.</text>
</comment>
<evidence type="ECO:0000313" key="3">
    <source>
        <dbReference type="EMBL" id="RCU47085.1"/>
    </source>
</evidence>
<dbReference type="AlphaFoldDB" id="A0A368NBW2"/>
<evidence type="ECO:0000313" key="4">
    <source>
        <dbReference type="Proteomes" id="UP000252189"/>
    </source>
</evidence>
<keyword evidence="1" id="KW-0472">Membrane</keyword>
<accession>A0A368NBW2</accession>
<gene>
    <name evidence="3" type="ORF">DU504_07085</name>
</gene>
<dbReference type="OrthoDB" id="100832at2157"/>
<dbReference type="InterPro" id="IPR021309">
    <property type="entry name" value="YgaP-like_TM"/>
</dbReference>
<feature type="transmembrane region" description="Helical" evidence="1">
    <location>
        <begin position="38"/>
        <end position="59"/>
    </location>
</feature>
<proteinExistence type="predicted"/>
<keyword evidence="4" id="KW-1185">Reference proteome</keyword>
<dbReference type="Proteomes" id="UP000252189">
    <property type="component" value="Unassembled WGS sequence"/>
</dbReference>
<dbReference type="Pfam" id="PF11127">
    <property type="entry name" value="YgaP-like_TM"/>
    <property type="match status" value="1"/>
</dbReference>
<feature type="transmembrane region" description="Helical" evidence="1">
    <location>
        <begin position="12"/>
        <end position="32"/>
    </location>
</feature>
<feature type="domain" description="Inner membrane protein YgaP-like transmembrane" evidence="2">
    <location>
        <begin position="1"/>
        <end position="74"/>
    </location>
</feature>
<name>A0A368NBW2_9EURY</name>
<reference evidence="3 4" key="1">
    <citation type="submission" date="2018-07" db="EMBL/GenBank/DDBJ databases">
        <title>Genome sequences of Haloplanus salinus JCM 18368T.</title>
        <authorList>
            <person name="Kim Y.B."/>
            <person name="Roh S.W."/>
        </authorList>
    </citation>
    <scope>NUCLEOTIDE SEQUENCE [LARGE SCALE GENOMIC DNA]</scope>
    <source>
        <strain evidence="3 4">JCM 18368</strain>
    </source>
</reference>
<dbReference type="EMBL" id="QPHM01000001">
    <property type="protein sequence ID" value="RCU47085.1"/>
    <property type="molecule type" value="Genomic_DNA"/>
</dbReference>
<keyword evidence="1" id="KW-1133">Transmembrane helix</keyword>
<keyword evidence="1" id="KW-0812">Transmembrane</keyword>
<evidence type="ECO:0000259" key="2">
    <source>
        <dbReference type="Pfam" id="PF11127"/>
    </source>
</evidence>
<sequence>MEPNAGGTDRTARVVLGVLALLSSVAVVVYGGGLSGDLQLVVAGATLVFAAVMFVTVGVRRCPVNALRGRNPCHGRE</sequence>
<protein>
    <submittedName>
        <fullName evidence="3">DUF2892 domain-containing protein</fullName>
    </submittedName>
</protein>